<feature type="transmembrane region" description="Helical" evidence="1">
    <location>
        <begin position="281"/>
        <end position="303"/>
    </location>
</feature>
<dbReference type="SUPFAM" id="SSF82866">
    <property type="entry name" value="Multidrug efflux transporter AcrB transmembrane domain"/>
    <property type="match status" value="2"/>
</dbReference>
<keyword evidence="3" id="KW-1185">Reference proteome</keyword>
<dbReference type="AlphaFoldDB" id="A0A8J3D8S9"/>
<evidence type="ECO:0000256" key="1">
    <source>
        <dbReference type="SAM" id="Phobius"/>
    </source>
</evidence>
<dbReference type="GO" id="GO:0005886">
    <property type="term" value="C:plasma membrane"/>
    <property type="evidence" value="ECO:0007669"/>
    <property type="project" value="TreeGrafter"/>
</dbReference>
<evidence type="ECO:0000313" key="3">
    <source>
        <dbReference type="Proteomes" id="UP000642829"/>
    </source>
</evidence>
<sequence>MKPPITRPRTPWLALLGLLIAPIIFLLTVNWTETLNNNILELLPDSEESVEAQAARQMLSQRLSYPVIFKASAPGTTRSQLTDAFLEASAQPAFRSPFILGDNRYQSALLGVLKDNREALFASNWLNAKHDEFAASNFPQPDFISWLATDAAQQLNAFLDRPESMAYADDIPADPLLLLPTALAQLPPAPEVDDTALIAWIPLAVDPLTPQGQQAIYDALAAIETQMSARFPGYSQLASGVYDLAHASEQQTQDEVTWLNIEMVGAILLLLLVLAGRPGFLLLTIAPVLVAGLWCTASGLLVFGHIHVVALAVSSVVLGLSVDYAVHLAAKRGNGNLREAWPIVRLPLTTSCVSTCFGFLFLLLSPMAALKQVGIMVPTGLVGALLAVRYLLPWLEPIAGAYRLRTFIERPGPMLRKYIWLPVAGLAWLMAAITLLQSPPFVDDIQDFQAPITESLTRYRDLADSIHHRDVNERWYVFASSPVELIKRLHDIREKIQLTGLHLPEDNTLEWKNFASQSNDFAAALRTQLEDQGFDADAFAPFFDKLNSVAEWNSAKKLTTAFNELVAQLHGPLQALLMTDGSVWVAVFEAPPNAEIPASLKSFTQELAQQKSLNRALKHAREGIARSAQWGLLGIALCVFALFRRRGVMAMAVPVWSVTLGIATTISLGNPLGLLAVIGAILAFCLALDYGAFAATSREPPASIRISAATTFCAFLILSFCSMPAVAQLGQVVAASVFFAWLAAELLCLPQPKKLTENKA</sequence>
<reference evidence="2" key="1">
    <citation type="journal article" date="2014" name="Int. J. Syst. Evol. Microbiol.">
        <title>Complete genome sequence of Corynebacterium casei LMG S-19264T (=DSM 44701T), isolated from a smear-ripened cheese.</title>
        <authorList>
            <consortium name="US DOE Joint Genome Institute (JGI-PGF)"/>
            <person name="Walter F."/>
            <person name="Albersmeier A."/>
            <person name="Kalinowski J."/>
            <person name="Ruckert C."/>
        </authorList>
    </citation>
    <scope>NUCLEOTIDE SEQUENCE</scope>
    <source>
        <strain evidence="2">KCTC 12870</strain>
    </source>
</reference>
<dbReference type="Proteomes" id="UP000642829">
    <property type="component" value="Unassembled WGS sequence"/>
</dbReference>
<protein>
    <recommendedName>
        <fullName evidence="4">Membrane transport protein MMPL domain-containing protein</fullName>
    </recommendedName>
</protein>
<feature type="transmembrane region" description="Helical" evidence="1">
    <location>
        <begin position="12"/>
        <end position="31"/>
    </location>
</feature>
<keyword evidence="1" id="KW-0812">Transmembrane</keyword>
<feature type="transmembrane region" description="Helical" evidence="1">
    <location>
        <begin position="256"/>
        <end position="274"/>
    </location>
</feature>
<feature type="transmembrane region" description="Helical" evidence="1">
    <location>
        <begin position="418"/>
        <end position="436"/>
    </location>
</feature>
<dbReference type="RefSeq" id="WP_189510947.1">
    <property type="nucleotide sequence ID" value="NZ_BMXG01000001.1"/>
</dbReference>
<feature type="transmembrane region" description="Helical" evidence="1">
    <location>
        <begin position="309"/>
        <end position="330"/>
    </location>
</feature>
<proteinExistence type="predicted"/>
<keyword evidence="1" id="KW-0472">Membrane</keyword>
<feature type="transmembrane region" description="Helical" evidence="1">
    <location>
        <begin position="706"/>
        <end position="726"/>
    </location>
</feature>
<dbReference type="PANTHER" id="PTHR33406">
    <property type="entry name" value="MEMBRANE PROTEIN MJ1562-RELATED"/>
    <property type="match status" value="1"/>
</dbReference>
<dbReference type="EMBL" id="BMXG01000001">
    <property type="protein sequence ID" value="GHB90779.1"/>
    <property type="molecule type" value="Genomic_DNA"/>
</dbReference>
<feature type="transmembrane region" description="Helical" evidence="1">
    <location>
        <begin position="342"/>
        <end position="363"/>
    </location>
</feature>
<accession>A0A8J3D8S9</accession>
<feature type="transmembrane region" description="Helical" evidence="1">
    <location>
        <begin position="375"/>
        <end position="395"/>
    </location>
</feature>
<feature type="transmembrane region" description="Helical" evidence="1">
    <location>
        <begin position="732"/>
        <end position="749"/>
    </location>
</feature>
<feature type="transmembrane region" description="Helical" evidence="1">
    <location>
        <begin position="650"/>
        <end position="668"/>
    </location>
</feature>
<evidence type="ECO:0000313" key="2">
    <source>
        <dbReference type="EMBL" id="GHB90779.1"/>
    </source>
</evidence>
<reference evidence="2" key="2">
    <citation type="submission" date="2020-09" db="EMBL/GenBank/DDBJ databases">
        <authorList>
            <person name="Sun Q."/>
            <person name="Kim S."/>
        </authorList>
    </citation>
    <scope>NUCLEOTIDE SEQUENCE</scope>
    <source>
        <strain evidence="2">KCTC 12870</strain>
    </source>
</reference>
<organism evidence="2 3">
    <name type="scientific">Cerasicoccus arenae</name>
    <dbReference type="NCBI Taxonomy" id="424488"/>
    <lineage>
        <taxon>Bacteria</taxon>
        <taxon>Pseudomonadati</taxon>
        <taxon>Verrucomicrobiota</taxon>
        <taxon>Opitutia</taxon>
        <taxon>Puniceicoccales</taxon>
        <taxon>Cerasicoccaceae</taxon>
        <taxon>Cerasicoccus</taxon>
    </lineage>
</organism>
<evidence type="ECO:0008006" key="4">
    <source>
        <dbReference type="Google" id="ProtNLM"/>
    </source>
</evidence>
<dbReference type="PANTHER" id="PTHR33406:SF13">
    <property type="entry name" value="MEMBRANE PROTEIN YDFJ"/>
    <property type="match status" value="1"/>
</dbReference>
<feature type="transmembrane region" description="Helical" evidence="1">
    <location>
        <begin position="674"/>
        <end position="694"/>
    </location>
</feature>
<dbReference type="InterPro" id="IPR050545">
    <property type="entry name" value="Mycobact_MmpL"/>
</dbReference>
<dbReference type="Gene3D" id="1.20.1640.10">
    <property type="entry name" value="Multidrug efflux transporter AcrB transmembrane domain"/>
    <property type="match status" value="1"/>
</dbReference>
<gene>
    <name evidence="2" type="ORF">GCM10007047_02000</name>
</gene>
<feature type="transmembrane region" description="Helical" evidence="1">
    <location>
        <begin position="627"/>
        <end position="643"/>
    </location>
</feature>
<keyword evidence="1" id="KW-1133">Transmembrane helix</keyword>
<comment type="caution">
    <text evidence="2">The sequence shown here is derived from an EMBL/GenBank/DDBJ whole genome shotgun (WGS) entry which is preliminary data.</text>
</comment>
<name>A0A8J3D8S9_9BACT</name>